<proteinExistence type="predicted"/>
<dbReference type="Pfam" id="PF13789">
    <property type="entry name" value="DUF4181"/>
    <property type="match status" value="1"/>
</dbReference>
<evidence type="ECO:0000313" key="2">
    <source>
        <dbReference type="EMBL" id="WXB97814.1"/>
    </source>
</evidence>
<dbReference type="Proteomes" id="UP001377337">
    <property type="component" value="Chromosome"/>
</dbReference>
<reference evidence="2 3" key="1">
    <citation type="submission" date="2024-02" db="EMBL/GenBank/DDBJ databases">
        <title>Seven novel Bacillus-like species.</title>
        <authorList>
            <person name="Liu G."/>
        </authorList>
    </citation>
    <scope>NUCLEOTIDE SEQUENCE [LARGE SCALE GENOMIC DNA]</scope>
    <source>
        <strain evidence="2 3">FJAT-52054</strain>
    </source>
</reference>
<dbReference type="EMBL" id="CP147407">
    <property type="protein sequence ID" value="WXB97814.1"/>
    <property type="molecule type" value="Genomic_DNA"/>
</dbReference>
<protein>
    <submittedName>
        <fullName evidence="2">DUF4181 domain-containing protein</fullName>
    </submittedName>
</protein>
<keyword evidence="1" id="KW-1133">Transmembrane helix</keyword>
<gene>
    <name evidence="2" type="ORF">WCV65_04870</name>
</gene>
<dbReference type="RefSeq" id="WP_338780496.1">
    <property type="nucleotide sequence ID" value="NZ_CP147407.1"/>
</dbReference>
<feature type="transmembrane region" description="Helical" evidence="1">
    <location>
        <begin position="6"/>
        <end position="25"/>
    </location>
</feature>
<evidence type="ECO:0000256" key="1">
    <source>
        <dbReference type="SAM" id="Phobius"/>
    </source>
</evidence>
<keyword evidence="3" id="KW-1185">Reference proteome</keyword>
<organism evidence="2 3">
    <name type="scientific">Metabacillus sediminis</name>
    <dbReference type="NCBI Taxonomy" id="3117746"/>
    <lineage>
        <taxon>Bacteria</taxon>
        <taxon>Bacillati</taxon>
        <taxon>Bacillota</taxon>
        <taxon>Bacilli</taxon>
        <taxon>Bacillales</taxon>
        <taxon>Bacillaceae</taxon>
        <taxon>Metabacillus</taxon>
    </lineage>
</organism>
<evidence type="ECO:0000313" key="3">
    <source>
        <dbReference type="Proteomes" id="UP001377337"/>
    </source>
</evidence>
<name>A0ABZ2NKA3_9BACI</name>
<sequence>MPWGYILVVLILILLLFWRMEKWLIKKFKIDRGKGWIYRSINNVHRAGETALFIMFWVVLAAGIIFSYSPGIIAFIYSMVLGLFRAFMEWKYVRETRRHILSLFGVVVSGFFLLALIAMPFFV</sequence>
<keyword evidence="1" id="KW-0812">Transmembrane</keyword>
<feature type="transmembrane region" description="Helical" evidence="1">
    <location>
        <begin position="72"/>
        <end position="88"/>
    </location>
</feature>
<feature type="transmembrane region" description="Helical" evidence="1">
    <location>
        <begin position="100"/>
        <end position="122"/>
    </location>
</feature>
<accession>A0ABZ2NKA3</accession>
<dbReference type="InterPro" id="IPR025441">
    <property type="entry name" value="DUF4181"/>
</dbReference>
<keyword evidence="1" id="KW-0472">Membrane</keyword>
<feature type="transmembrane region" description="Helical" evidence="1">
    <location>
        <begin position="46"/>
        <end position="66"/>
    </location>
</feature>